<reference evidence="3 4" key="1">
    <citation type="submission" date="2018-01" db="EMBL/GenBank/DDBJ databases">
        <authorList>
            <person name="Gaut B.S."/>
            <person name="Morton B.R."/>
            <person name="Clegg M.T."/>
            <person name="Duvall M.R."/>
        </authorList>
    </citation>
    <scope>NUCLEOTIDE SEQUENCE [LARGE SCALE GENOMIC DNA]</scope>
    <source>
        <strain evidence="3">Cupriavidus taiwanensis cmp 52</strain>
    </source>
</reference>
<comment type="similarity">
    <text evidence="1">Belongs to the UPF0065 (bug) family.</text>
</comment>
<feature type="signal peptide" evidence="2">
    <location>
        <begin position="1"/>
        <end position="24"/>
    </location>
</feature>
<dbReference type="Proteomes" id="UP000256805">
    <property type="component" value="Unassembled WGS sequence"/>
</dbReference>
<dbReference type="Gene3D" id="3.40.190.10">
    <property type="entry name" value="Periplasmic binding protein-like II"/>
    <property type="match status" value="1"/>
</dbReference>
<dbReference type="Pfam" id="PF03401">
    <property type="entry name" value="TctC"/>
    <property type="match status" value="1"/>
</dbReference>
<dbReference type="Gene3D" id="3.40.190.150">
    <property type="entry name" value="Bordetella uptake gene, domain 1"/>
    <property type="match status" value="1"/>
</dbReference>
<evidence type="ECO:0008006" key="5">
    <source>
        <dbReference type="Google" id="ProtNLM"/>
    </source>
</evidence>
<protein>
    <recommendedName>
        <fullName evidence="5">Extra-cytoplasmic solute receptor</fullName>
    </recommendedName>
</protein>
<dbReference type="InterPro" id="IPR042100">
    <property type="entry name" value="Bug_dom1"/>
</dbReference>
<gene>
    <name evidence="3" type="ORF">CBM2634_B20043</name>
</gene>
<dbReference type="EMBL" id="OVTA01000043">
    <property type="protein sequence ID" value="SPS01317.1"/>
    <property type="molecule type" value="Genomic_DNA"/>
</dbReference>
<dbReference type="SUPFAM" id="SSF53850">
    <property type="entry name" value="Periplasmic binding protein-like II"/>
    <property type="match status" value="1"/>
</dbReference>
<feature type="chain" id="PRO_5016689960" description="Extra-cytoplasmic solute receptor" evidence="2">
    <location>
        <begin position="25"/>
        <end position="321"/>
    </location>
</feature>
<dbReference type="PANTHER" id="PTHR42928">
    <property type="entry name" value="TRICARBOXYLATE-BINDING PROTEIN"/>
    <property type="match status" value="1"/>
</dbReference>
<dbReference type="PANTHER" id="PTHR42928:SF5">
    <property type="entry name" value="BLR1237 PROTEIN"/>
    <property type="match status" value="1"/>
</dbReference>
<evidence type="ECO:0000313" key="3">
    <source>
        <dbReference type="EMBL" id="SPS01317.1"/>
    </source>
</evidence>
<evidence type="ECO:0000256" key="2">
    <source>
        <dbReference type="SAM" id="SignalP"/>
    </source>
</evidence>
<evidence type="ECO:0000313" key="4">
    <source>
        <dbReference type="Proteomes" id="UP000256805"/>
    </source>
</evidence>
<organism evidence="3 4">
    <name type="scientific">Cupriavidus taiwanensis</name>
    <dbReference type="NCBI Taxonomy" id="164546"/>
    <lineage>
        <taxon>Bacteria</taxon>
        <taxon>Pseudomonadati</taxon>
        <taxon>Pseudomonadota</taxon>
        <taxon>Betaproteobacteria</taxon>
        <taxon>Burkholderiales</taxon>
        <taxon>Burkholderiaceae</taxon>
        <taxon>Cupriavidus</taxon>
    </lineage>
</organism>
<dbReference type="RefSeq" id="WP_116384097.1">
    <property type="nucleotide sequence ID" value="NZ_LS483234.1"/>
</dbReference>
<dbReference type="AlphaFoldDB" id="A0A375J885"/>
<accession>A0A375J885</accession>
<dbReference type="InterPro" id="IPR005064">
    <property type="entry name" value="BUG"/>
</dbReference>
<evidence type="ECO:0000256" key="1">
    <source>
        <dbReference type="ARBA" id="ARBA00006987"/>
    </source>
</evidence>
<dbReference type="PIRSF" id="PIRSF017082">
    <property type="entry name" value="YflP"/>
    <property type="match status" value="1"/>
</dbReference>
<proteinExistence type="inferred from homology"/>
<sequence length="321" mass="33908">MHPFFKPLAVAALALILPAGQAWAEFPDKPIRFVVPFAAGSATDQLARAIGQAITVDSKVTVVVDNKPGANGFIAASDVAKAAPDGYTVLISTNTTHAANEHLFKKLPYDPVKDYTPITALGRGGQIMVVNPQVPAKTVGEFIALARQQPGKLSFGSGSSSSRIAGELFQQMAQVQLLHVPYKSNPLAITDLLGNQIQMMITDTATGLPQVKSGKLRALGVSGKARSPLAPEVPTIDEAGVKGYEMSYWFAAYAPAGTPQPVVARLNAMMVKAARSESAAGFYNSTGTEVFTSTPAELAKFQSQESGKWGRIIKAANIQPE</sequence>
<keyword evidence="2" id="KW-0732">Signal</keyword>
<dbReference type="CDD" id="cd07012">
    <property type="entry name" value="PBP2_Bug_TTT"/>
    <property type="match status" value="1"/>
</dbReference>
<name>A0A375J885_9BURK</name>